<evidence type="ECO:0000313" key="2">
    <source>
        <dbReference type="EMBL" id="RSH92468.1"/>
    </source>
</evidence>
<proteinExistence type="predicted"/>
<accession>A0A427YMV5</accession>
<dbReference type="Proteomes" id="UP000279259">
    <property type="component" value="Unassembled WGS sequence"/>
</dbReference>
<organism evidence="2 3">
    <name type="scientific">Saitozyma podzolica</name>
    <dbReference type="NCBI Taxonomy" id="1890683"/>
    <lineage>
        <taxon>Eukaryota</taxon>
        <taxon>Fungi</taxon>
        <taxon>Dikarya</taxon>
        <taxon>Basidiomycota</taxon>
        <taxon>Agaricomycotina</taxon>
        <taxon>Tremellomycetes</taxon>
        <taxon>Tremellales</taxon>
        <taxon>Trimorphomycetaceae</taxon>
        <taxon>Saitozyma</taxon>
    </lineage>
</organism>
<dbReference type="AlphaFoldDB" id="A0A427YMV5"/>
<protein>
    <submittedName>
        <fullName evidence="2">Uncharacterized protein</fullName>
    </submittedName>
</protein>
<feature type="compositionally biased region" description="Low complexity" evidence="1">
    <location>
        <begin position="58"/>
        <end position="68"/>
    </location>
</feature>
<dbReference type="EMBL" id="RSCD01000006">
    <property type="protein sequence ID" value="RSH92468.1"/>
    <property type="molecule type" value="Genomic_DNA"/>
</dbReference>
<dbReference type="OrthoDB" id="10383402at2759"/>
<feature type="region of interest" description="Disordered" evidence="1">
    <location>
        <begin position="33"/>
        <end position="83"/>
    </location>
</feature>
<reference evidence="2 3" key="1">
    <citation type="submission" date="2018-11" db="EMBL/GenBank/DDBJ databases">
        <title>Genome sequence of Saitozyma podzolica DSM 27192.</title>
        <authorList>
            <person name="Aliyu H."/>
            <person name="Gorte O."/>
            <person name="Ochsenreither K."/>
        </authorList>
    </citation>
    <scope>NUCLEOTIDE SEQUENCE [LARGE SCALE GENOMIC DNA]</scope>
    <source>
        <strain evidence="2 3">DSM 27192</strain>
    </source>
</reference>
<feature type="compositionally biased region" description="Low complexity" evidence="1">
    <location>
        <begin position="33"/>
        <end position="46"/>
    </location>
</feature>
<gene>
    <name evidence="2" type="ORF">EHS25_008884</name>
</gene>
<evidence type="ECO:0000313" key="3">
    <source>
        <dbReference type="Proteomes" id="UP000279259"/>
    </source>
</evidence>
<keyword evidence="3" id="KW-1185">Reference proteome</keyword>
<evidence type="ECO:0000256" key="1">
    <source>
        <dbReference type="SAM" id="MobiDB-lite"/>
    </source>
</evidence>
<sequence length="212" mass="22504">MSEASLVSASDAPQAPTLATSLALIKYVSSISPVSTSPSSLSSDSPTNHQHGIGADESSSPISSVGSDPSPPRPTKGSEENNEYAPSLAIVSLLEGIKAGHQKGVESVNSISPLTEGYESMKTTLLDHLTALRYQIDRELRVFRGLSEHLTPAEAAEEAIIRRWGLEQMGNEVTTLVGVFMNHGGTEDEGILGDLKETVEGLMVGWRSEDCI</sequence>
<comment type="caution">
    <text evidence="2">The sequence shown here is derived from an EMBL/GenBank/DDBJ whole genome shotgun (WGS) entry which is preliminary data.</text>
</comment>
<name>A0A427YMV5_9TREE</name>